<dbReference type="SUPFAM" id="SSF56176">
    <property type="entry name" value="FAD-binding/transporter-associated domain-like"/>
    <property type="match status" value="1"/>
</dbReference>
<dbReference type="InterPro" id="IPR036318">
    <property type="entry name" value="FAD-bd_PCMH-like_sf"/>
</dbReference>
<dbReference type="GO" id="GO:0003824">
    <property type="term" value="F:catalytic activity"/>
    <property type="evidence" value="ECO:0007669"/>
    <property type="project" value="InterPro"/>
</dbReference>
<dbReference type="SUPFAM" id="SSF55103">
    <property type="entry name" value="FAD-linked oxidases, C-terminal domain"/>
    <property type="match status" value="1"/>
</dbReference>
<organism evidence="4 5">
    <name type="scientific">Gandjariella thermophila</name>
    <dbReference type="NCBI Taxonomy" id="1931992"/>
    <lineage>
        <taxon>Bacteria</taxon>
        <taxon>Bacillati</taxon>
        <taxon>Actinomycetota</taxon>
        <taxon>Actinomycetes</taxon>
        <taxon>Pseudonocardiales</taxon>
        <taxon>Pseudonocardiaceae</taxon>
        <taxon>Gandjariella</taxon>
    </lineage>
</organism>
<dbReference type="RefSeq" id="WP_137815531.1">
    <property type="nucleotide sequence ID" value="NZ_BJFL01000025.1"/>
</dbReference>
<evidence type="ECO:0000256" key="1">
    <source>
        <dbReference type="ARBA" id="ARBA00022630"/>
    </source>
</evidence>
<feature type="domain" description="FAD-binding PCMH-type" evidence="3">
    <location>
        <begin position="8"/>
        <end position="185"/>
    </location>
</feature>
<keyword evidence="5" id="KW-1185">Reference proteome</keyword>
<reference evidence="5" key="1">
    <citation type="submission" date="2019-04" db="EMBL/GenBank/DDBJ databases">
        <title>Draft genome sequence of Pseudonocardiaceae bacterium SL3-2-4.</title>
        <authorList>
            <person name="Ningsih F."/>
            <person name="Yokota A."/>
            <person name="Sakai Y."/>
            <person name="Nanatani K."/>
            <person name="Yabe S."/>
            <person name="Oetari A."/>
            <person name="Sjamsuridzal W."/>
        </authorList>
    </citation>
    <scope>NUCLEOTIDE SEQUENCE [LARGE SCALE GENOMIC DNA]</scope>
    <source>
        <strain evidence="5">SL3-2-4</strain>
    </source>
</reference>
<dbReference type="InterPro" id="IPR006094">
    <property type="entry name" value="Oxid_FAD_bind_N"/>
</dbReference>
<protein>
    <submittedName>
        <fullName evidence="4">FAD-linked oxidase</fullName>
    </submittedName>
</protein>
<comment type="caution">
    <text evidence="4">The sequence shown here is derived from an EMBL/GenBank/DDBJ whole genome shotgun (WGS) entry which is preliminary data.</text>
</comment>
<dbReference type="AlphaFoldDB" id="A0A4D4JAD0"/>
<dbReference type="InterPro" id="IPR016166">
    <property type="entry name" value="FAD-bd_PCMH"/>
</dbReference>
<dbReference type="Pfam" id="PF01565">
    <property type="entry name" value="FAD_binding_4"/>
    <property type="match status" value="1"/>
</dbReference>
<dbReference type="Proteomes" id="UP000298860">
    <property type="component" value="Unassembled WGS sequence"/>
</dbReference>
<dbReference type="InterPro" id="IPR016164">
    <property type="entry name" value="FAD-linked_Oxase-like_C"/>
</dbReference>
<dbReference type="PROSITE" id="PS51387">
    <property type="entry name" value="FAD_PCMH"/>
    <property type="match status" value="1"/>
</dbReference>
<dbReference type="Gene3D" id="3.30.465.10">
    <property type="match status" value="1"/>
</dbReference>
<dbReference type="EMBL" id="BJFL01000025">
    <property type="protein sequence ID" value="GDY32524.1"/>
    <property type="molecule type" value="Genomic_DNA"/>
</dbReference>
<sequence>MTTSKTSGRETTGPVLQPADLREAHEALAGSVGQVHVRGGGTADGWADALRPAPVTVDTTRLTGILAYNPADMTVAVRAGTPLADLQRELAGNRQRVAFDAARVRRGATVGGLIATADSGPLALAYGSLRDLVIGATLVLADGTIARTGGHVIKNVAGYDLAKVTHGSYGALGLLAEVVLRLHPVPAASVTVRLPCSLAAAAERAAELASTSLEPVAVEWYGSGVTEGHLLVRLEGTAEGTEARARAVAELLGPGAFTVRGDEADAAWREHADLVDQTGNGAEAAVLRIGCRPSRLPGVLARIDPPGTGVTAGLLTGIATVTVPAEPAGVAVAHTAVTAAGGTSVLRHHPATAELPAWGQAPSAVAVLRALKKELDPDTRLAPGRFGAWFTGNTGGEGAR</sequence>
<keyword evidence="1" id="KW-0285">Flavoprotein</keyword>
<proteinExistence type="predicted"/>
<accession>A0A4D4JAD0</accession>
<evidence type="ECO:0000313" key="5">
    <source>
        <dbReference type="Proteomes" id="UP000298860"/>
    </source>
</evidence>
<evidence type="ECO:0000259" key="3">
    <source>
        <dbReference type="PROSITE" id="PS51387"/>
    </source>
</evidence>
<gene>
    <name evidence="4" type="ORF">GTS_41570</name>
</gene>
<evidence type="ECO:0000313" key="4">
    <source>
        <dbReference type="EMBL" id="GDY32524.1"/>
    </source>
</evidence>
<evidence type="ECO:0000256" key="2">
    <source>
        <dbReference type="ARBA" id="ARBA00022827"/>
    </source>
</evidence>
<keyword evidence="2" id="KW-0274">FAD</keyword>
<dbReference type="GO" id="GO:0071949">
    <property type="term" value="F:FAD binding"/>
    <property type="evidence" value="ECO:0007669"/>
    <property type="project" value="InterPro"/>
</dbReference>
<name>A0A4D4JAD0_9PSEU</name>
<dbReference type="OrthoDB" id="9811557at2"/>
<dbReference type="PANTHER" id="PTHR11748:SF103">
    <property type="entry name" value="GLYCOLATE OXIDASE SUBUNIT GLCE"/>
    <property type="match status" value="1"/>
</dbReference>
<dbReference type="InterPro" id="IPR016169">
    <property type="entry name" value="FAD-bd_PCMH_sub2"/>
</dbReference>
<dbReference type="PANTHER" id="PTHR11748">
    <property type="entry name" value="D-LACTATE DEHYDROGENASE"/>
    <property type="match status" value="1"/>
</dbReference>